<evidence type="ECO:0000256" key="6">
    <source>
        <dbReference type="ARBA" id="ARBA00022989"/>
    </source>
</evidence>
<dbReference type="PANTHER" id="PTHR30269">
    <property type="entry name" value="TRANSMEMBRANE PROTEIN YFCA"/>
    <property type="match status" value="1"/>
</dbReference>
<evidence type="ECO:0000256" key="3">
    <source>
        <dbReference type="ARBA" id="ARBA00022448"/>
    </source>
</evidence>
<feature type="transmembrane region" description="Helical" evidence="8">
    <location>
        <begin position="176"/>
        <end position="195"/>
    </location>
</feature>
<dbReference type="EMBL" id="CP051775">
    <property type="protein sequence ID" value="QJE73529.1"/>
    <property type="molecule type" value="Genomic_DNA"/>
</dbReference>
<dbReference type="Proteomes" id="UP000501891">
    <property type="component" value="Chromosome"/>
</dbReference>
<evidence type="ECO:0000256" key="4">
    <source>
        <dbReference type="ARBA" id="ARBA00022475"/>
    </source>
</evidence>
<comment type="subcellular location">
    <subcellularLocation>
        <location evidence="1 8">Cell membrane</location>
        <topology evidence="1 8">Multi-pass membrane protein</topology>
    </subcellularLocation>
</comment>
<keyword evidence="6 8" id="KW-1133">Transmembrane helix</keyword>
<dbReference type="KEGG" id="acru:HHL28_10885"/>
<dbReference type="InterPro" id="IPR052017">
    <property type="entry name" value="TSUP"/>
</dbReference>
<feature type="transmembrane region" description="Helical" evidence="8">
    <location>
        <begin position="231"/>
        <end position="248"/>
    </location>
</feature>
<evidence type="ECO:0000256" key="1">
    <source>
        <dbReference type="ARBA" id="ARBA00004651"/>
    </source>
</evidence>
<organism evidence="9 10">
    <name type="scientific">Aerophototrophica crusticola</name>
    <dbReference type="NCBI Taxonomy" id="1709002"/>
    <lineage>
        <taxon>Bacteria</taxon>
        <taxon>Pseudomonadati</taxon>
        <taxon>Pseudomonadota</taxon>
        <taxon>Alphaproteobacteria</taxon>
        <taxon>Rhodospirillales</taxon>
        <taxon>Rhodospirillaceae</taxon>
        <taxon>Aerophototrophica</taxon>
    </lineage>
</organism>
<dbReference type="GO" id="GO:0005886">
    <property type="term" value="C:plasma membrane"/>
    <property type="evidence" value="ECO:0007669"/>
    <property type="project" value="UniProtKB-SubCell"/>
</dbReference>
<accession>A0A858R7H7</accession>
<evidence type="ECO:0000256" key="5">
    <source>
        <dbReference type="ARBA" id="ARBA00022692"/>
    </source>
</evidence>
<keyword evidence="3" id="KW-0813">Transport</keyword>
<feature type="transmembrane region" description="Helical" evidence="8">
    <location>
        <begin position="82"/>
        <end position="103"/>
    </location>
</feature>
<keyword evidence="7 8" id="KW-0472">Membrane</keyword>
<feature type="transmembrane region" description="Helical" evidence="8">
    <location>
        <begin position="53"/>
        <end position="70"/>
    </location>
</feature>
<proteinExistence type="inferred from homology"/>
<gene>
    <name evidence="9" type="ORF">HHL28_10885</name>
</gene>
<evidence type="ECO:0000313" key="10">
    <source>
        <dbReference type="Proteomes" id="UP000501891"/>
    </source>
</evidence>
<dbReference type="AlphaFoldDB" id="A0A858R7H7"/>
<keyword evidence="4 8" id="KW-1003">Cell membrane</keyword>
<comment type="similarity">
    <text evidence="2 8">Belongs to the 4-toluene sulfonate uptake permease (TSUP) (TC 2.A.102) family.</text>
</comment>
<protein>
    <recommendedName>
        <fullName evidence="8">Probable membrane transporter protein</fullName>
    </recommendedName>
</protein>
<evidence type="ECO:0000256" key="7">
    <source>
        <dbReference type="ARBA" id="ARBA00023136"/>
    </source>
</evidence>
<dbReference type="PANTHER" id="PTHR30269:SF37">
    <property type="entry name" value="MEMBRANE TRANSPORTER PROTEIN"/>
    <property type="match status" value="1"/>
</dbReference>
<feature type="transmembrane region" description="Helical" evidence="8">
    <location>
        <begin position="12"/>
        <end position="41"/>
    </location>
</feature>
<evidence type="ECO:0000313" key="9">
    <source>
        <dbReference type="EMBL" id="QJE73529.1"/>
    </source>
</evidence>
<sequence length="249" mass="25751">MTEWLLPLLPNVWQALGLILVGVVAGVIRGLTGFGAALVIVPGLSLFLDPAHAVATSMVAIAATNIPLLTGAWKEADGRTVAVFYLGCLAALPFGVYLLLVLPAEVLEKAIGASVIVASLLLSRPRFRLERAGLPLKLGAGAMAGLMNGSVGMGGPPVILLLLALPIPAAVQRASLILFFTCLNFTSVALLAWNGLIDGQVLVWGTVLCVPLMLAAKWGERLFRKAGGAHFRPIAIGVLVVTGVAAILG</sequence>
<keyword evidence="10" id="KW-1185">Reference proteome</keyword>
<evidence type="ECO:0000256" key="2">
    <source>
        <dbReference type="ARBA" id="ARBA00009142"/>
    </source>
</evidence>
<reference evidence="9" key="1">
    <citation type="submission" date="2020-04" db="EMBL/GenBank/DDBJ databases">
        <title>A desert anoxygenic phototrophic bacterium fixes CO2 using RubisCO under aerobic conditions.</title>
        <authorList>
            <person name="Tang K."/>
        </authorList>
    </citation>
    <scope>NUCLEOTIDE SEQUENCE [LARGE SCALE GENOMIC DNA]</scope>
    <source>
        <strain evidence="9">MIMtkB3</strain>
    </source>
</reference>
<dbReference type="Pfam" id="PF01925">
    <property type="entry name" value="TauE"/>
    <property type="match status" value="1"/>
</dbReference>
<feature type="transmembrane region" description="Helical" evidence="8">
    <location>
        <begin position="139"/>
        <end position="164"/>
    </location>
</feature>
<name>A0A858R7H7_9PROT</name>
<keyword evidence="5 8" id="KW-0812">Transmembrane</keyword>
<dbReference type="InterPro" id="IPR002781">
    <property type="entry name" value="TM_pro_TauE-like"/>
</dbReference>
<evidence type="ECO:0000256" key="8">
    <source>
        <dbReference type="RuleBase" id="RU363041"/>
    </source>
</evidence>
<feature type="transmembrane region" description="Helical" evidence="8">
    <location>
        <begin position="201"/>
        <end position="219"/>
    </location>
</feature>